<protein>
    <submittedName>
        <fullName evidence="2">General stress protein 26</fullName>
    </submittedName>
</protein>
<dbReference type="Gene3D" id="2.30.110.10">
    <property type="entry name" value="Electron Transport, Fmn-binding Protein, Chain A"/>
    <property type="match status" value="1"/>
</dbReference>
<dbReference type="OrthoDB" id="1432662at2"/>
<evidence type="ECO:0000313" key="2">
    <source>
        <dbReference type="EMBL" id="SHE84874.1"/>
    </source>
</evidence>
<dbReference type="PANTHER" id="PTHR34818:SF1">
    <property type="entry name" value="PROTEIN BLI-3"/>
    <property type="match status" value="1"/>
</dbReference>
<dbReference type="Pfam" id="PF16242">
    <property type="entry name" value="Pyrid_ox_like"/>
    <property type="match status" value="1"/>
</dbReference>
<dbReference type="Proteomes" id="UP000183987">
    <property type="component" value="Unassembled WGS sequence"/>
</dbReference>
<dbReference type="InterPro" id="IPR038725">
    <property type="entry name" value="YdaG_split_barrel_FMN-bd"/>
</dbReference>
<reference evidence="3" key="1">
    <citation type="submission" date="2016-11" db="EMBL/GenBank/DDBJ databases">
        <authorList>
            <person name="Varghese N."/>
            <person name="Submissions S."/>
        </authorList>
    </citation>
    <scope>NUCLEOTIDE SEQUENCE [LARGE SCALE GENOMIC DNA]</scope>
    <source>
        <strain evidence="3">DSM 29326</strain>
    </source>
</reference>
<dbReference type="PANTHER" id="PTHR34818">
    <property type="entry name" value="PROTEIN BLI-3"/>
    <property type="match status" value="1"/>
</dbReference>
<sequence>MADKTLKDIADQMAKIDFCMMETHSEDGRIAARPMSSNGDVEYRGQSWFYSHEDSRKIRDLRADDRIGLSFQGTGGVMGLVGKPGVMIHVQGRAQLIDDRATFEEHWVPELEYWFKDGIDTPGMIMIRVDADRITYWDGTEQGEVRP</sequence>
<accession>A0A1M4WUG8</accession>
<organism evidence="2 3">
    <name type="scientific">Loktanella atrilutea</name>
    <dbReference type="NCBI Taxonomy" id="366533"/>
    <lineage>
        <taxon>Bacteria</taxon>
        <taxon>Pseudomonadati</taxon>
        <taxon>Pseudomonadota</taxon>
        <taxon>Alphaproteobacteria</taxon>
        <taxon>Rhodobacterales</taxon>
        <taxon>Roseobacteraceae</taxon>
        <taxon>Loktanella</taxon>
    </lineage>
</organism>
<feature type="domain" description="General stress protein FMN-binding split barrel" evidence="1">
    <location>
        <begin position="6"/>
        <end position="140"/>
    </location>
</feature>
<dbReference type="InterPro" id="IPR052917">
    <property type="entry name" value="Stress-Dev_Protein"/>
</dbReference>
<name>A0A1M4WUG8_LOKAT</name>
<dbReference type="RefSeq" id="WP_072856380.1">
    <property type="nucleotide sequence ID" value="NZ_FQUE01000002.1"/>
</dbReference>
<dbReference type="AlphaFoldDB" id="A0A1M4WUG8"/>
<keyword evidence="3" id="KW-1185">Reference proteome</keyword>
<evidence type="ECO:0000259" key="1">
    <source>
        <dbReference type="Pfam" id="PF16242"/>
    </source>
</evidence>
<dbReference type="EMBL" id="FQUE01000002">
    <property type="protein sequence ID" value="SHE84874.1"/>
    <property type="molecule type" value="Genomic_DNA"/>
</dbReference>
<dbReference type="InterPro" id="IPR012349">
    <property type="entry name" value="Split_barrel_FMN-bd"/>
</dbReference>
<dbReference type="SUPFAM" id="SSF50475">
    <property type="entry name" value="FMN-binding split barrel"/>
    <property type="match status" value="1"/>
</dbReference>
<evidence type="ECO:0000313" key="3">
    <source>
        <dbReference type="Proteomes" id="UP000183987"/>
    </source>
</evidence>
<proteinExistence type="predicted"/>
<dbReference type="STRING" id="366533.SAMN05444339_102236"/>
<gene>
    <name evidence="2" type="ORF">SAMN05444339_102236</name>
</gene>